<sequence>MKLSRKGGKAVAKGDLPSKPCAACGRSFTWRKKWARDWESVKFCSDTCRSRKITPP</sequence>
<gene>
    <name evidence="1" type="ORF">B7G68_21115</name>
</gene>
<dbReference type="Pfam" id="PF10013">
    <property type="entry name" value="DUF2256"/>
    <property type="match status" value="1"/>
</dbReference>
<dbReference type="PANTHER" id="PTHR37463">
    <property type="entry name" value="GSL3115 PROTEIN"/>
    <property type="match status" value="1"/>
</dbReference>
<dbReference type="RefSeq" id="WP_013081187.1">
    <property type="nucleotide sequence ID" value="NZ_CP027850.1"/>
</dbReference>
<reference evidence="1 2" key="1">
    <citation type="journal article" date="2015" name="Biotechnol. Bioeng.">
        <title>Genome sequence and phenotypic characterization of Caulobacter segnis.</title>
        <authorList>
            <person name="Patel S."/>
            <person name="Fletcher B."/>
            <person name="Scott D.C."/>
            <person name="Ely B."/>
        </authorList>
    </citation>
    <scope>NUCLEOTIDE SEQUENCE [LARGE SCALE GENOMIC DNA]</scope>
    <source>
        <strain evidence="1 2">TK0059</strain>
    </source>
</reference>
<evidence type="ECO:0000313" key="2">
    <source>
        <dbReference type="Proteomes" id="UP000240527"/>
    </source>
</evidence>
<dbReference type="PANTHER" id="PTHR37463:SF1">
    <property type="entry name" value="DUF2256 DOMAIN-CONTAINING PROTEIN"/>
    <property type="match status" value="1"/>
</dbReference>
<proteinExistence type="predicted"/>
<keyword evidence="2" id="KW-1185">Reference proteome</keyword>
<accession>A0ABN5J2Z0</accession>
<dbReference type="EMBL" id="CP027850">
    <property type="protein sequence ID" value="AVQ04124.1"/>
    <property type="molecule type" value="Genomic_DNA"/>
</dbReference>
<dbReference type="Proteomes" id="UP000240527">
    <property type="component" value="Chromosome"/>
</dbReference>
<dbReference type="InterPro" id="IPR017136">
    <property type="entry name" value="UCP037205"/>
</dbReference>
<protein>
    <submittedName>
        <fullName evidence="1">DUF2256 domain-containing protein</fullName>
    </submittedName>
</protein>
<evidence type="ECO:0000313" key="1">
    <source>
        <dbReference type="EMBL" id="AVQ04124.1"/>
    </source>
</evidence>
<name>A0ABN5J2Z0_9CAUL</name>
<organism evidence="1 2">
    <name type="scientific">Caulobacter segnis</name>
    <dbReference type="NCBI Taxonomy" id="88688"/>
    <lineage>
        <taxon>Bacteria</taxon>
        <taxon>Pseudomonadati</taxon>
        <taxon>Pseudomonadota</taxon>
        <taxon>Alphaproteobacteria</taxon>
        <taxon>Caulobacterales</taxon>
        <taxon>Caulobacteraceae</taxon>
        <taxon>Caulobacter</taxon>
    </lineage>
</organism>